<keyword evidence="2 7" id="KW-0812">Transmembrane</keyword>
<keyword evidence="3" id="KW-0547">Nucleotide-binding</keyword>
<comment type="subcellular location">
    <subcellularLocation>
        <location evidence="1">Cell membrane</location>
        <topology evidence="1">Multi-pass membrane protein</topology>
    </subcellularLocation>
</comment>
<keyword evidence="4 10" id="KW-0067">ATP-binding</keyword>
<dbReference type="GO" id="GO:0016887">
    <property type="term" value="F:ATP hydrolysis activity"/>
    <property type="evidence" value="ECO:0007669"/>
    <property type="project" value="InterPro"/>
</dbReference>
<dbReference type="InterPro" id="IPR036640">
    <property type="entry name" value="ABC1_TM_sf"/>
</dbReference>
<evidence type="ECO:0000313" key="11">
    <source>
        <dbReference type="Proteomes" id="UP000553776"/>
    </source>
</evidence>
<sequence>MAGWNAARRQLALTLGAMVRMTALLFRIMPLRMATLTACEFGTAMLPVAQIYMTAELVAAAQSAIGQGGGYGRALALLLGQAGLYWLQSCLDIANRFQNSRIKLGLMLHMGHRTGSKSTRLPLMRLESHEFYDLQERVFAGLEHRGLQFFSSMTRIVQSVATLAGLIVVLLGFHPLLAVGLVLLVLPSLYIDIKESRFRFFQDIRQTPKKRKAEYFFGLLSNREWAKEIRIFGLSNHFLGQWKRLYRENGEEQLELERRMSWLKAGFATAWAAVFSLVGSLLLKLAASGRLGLPPFVALLQALSSVQGNLRAMSAQIAGIYELALYTQEWFDYLRMEEENEAGGQEESPFPLKQGIDVAGLAFRYPGAEQPALDGISFRVRPGDKVAIVGENGAGKSTLIKCLLGLYPTTAGRIAFDGIPVDRIDPNALRAGVAAIFQDFVQYQLSLKDNIAFGSLRHREDPDRLLEAAASSGADELASQLPHGFDTELGYRFLGGYELSYGQWQRIAISRAFFRNADILVLDEPTSALDPMAEAALFDRLADLSEGRTTFFTSHRLGICRKADLILVMKNGRIIEQGSHEALMDLQGEYARMFRTQAETYR</sequence>
<dbReference type="RefSeq" id="WP_185139333.1">
    <property type="nucleotide sequence ID" value="NZ_JACJVR010000127.1"/>
</dbReference>
<dbReference type="Proteomes" id="UP000553776">
    <property type="component" value="Unassembled WGS sequence"/>
</dbReference>
<evidence type="ECO:0000256" key="6">
    <source>
        <dbReference type="ARBA" id="ARBA00023136"/>
    </source>
</evidence>
<dbReference type="InterPro" id="IPR039421">
    <property type="entry name" value="Type_1_exporter"/>
</dbReference>
<dbReference type="Pfam" id="PF00005">
    <property type="entry name" value="ABC_tran"/>
    <property type="match status" value="1"/>
</dbReference>
<dbReference type="SUPFAM" id="SSF90123">
    <property type="entry name" value="ABC transporter transmembrane region"/>
    <property type="match status" value="1"/>
</dbReference>
<dbReference type="InterPro" id="IPR027417">
    <property type="entry name" value="P-loop_NTPase"/>
</dbReference>
<organism evidence="10 11">
    <name type="scientific">Cohnella xylanilytica</name>
    <dbReference type="NCBI Taxonomy" id="557555"/>
    <lineage>
        <taxon>Bacteria</taxon>
        <taxon>Bacillati</taxon>
        <taxon>Bacillota</taxon>
        <taxon>Bacilli</taxon>
        <taxon>Bacillales</taxon>
        <taxon>Paenibacillaceae</taxon>
        <taxon>Cohnella</taxon>
    </lineage>
</organism>
<evidence type="ECO:0000256" key="5">
    <source>
        <dbReference type="ARBA" id="ARBA00022989"/>
    </source>
</evidence>
<dbReference type="GO" id="GO:0034040">
    <property type="term" value="F:ATPase-coupled lipid transmembrane transporter activity"/>
    <property type="evidence" value="ECO:0007669"/>
    <property type="project" value="TreeGrafter"/>
</dbReference>
<dbReference type="PANTHER" id="PTHR24221:SF646">
    <property type="entry name" value="HAEMOLYSIN SECRETION ATP-BINDING PROTEIN"/>
    <property type="match status" value="1"/>
</dbReference>
<dbReference type="Gene3D" id="3.40.50.300">
    <property type="entry name" value="P-loop containing nucleotide triphosphate hydrolases"/>
    <property type="match status" value="1"/>
</dbReference>
<evidence type="ECO:0000313" key="10">
    <source>
        <dbReference type="EMBL" id="MBB6695386.1"/>
    </source>
</evidence>
<proteinExistence type="predicted"/>
<dbReference type="GO" id="GO:0005886">
    <property type="term" value="C:plasma membrane"/>
    <property type="evidence" value="ECO:0007669"/>
    <property type="project" value="UniProtKB-SubCell"/>
</dbReference>
<dbReference type="PROSITE" id="PS50893">
    <property type="entry name" value="ABC_TRANSPORTER_2"/>
    <property type="match status" value="1"/>
</dbReference>
<protein>
    <submittedName>
        <fullName evidence="10">ABC transporter ATP-binding protein</fullName>
    </submittedName>
</protein>
<evidence type="ECO:0000256" key="4">
    <source>
        <dbReference type="ARBA" id="ARBA00022840"/>
    </source>
</evidence>
<dbReference type="GO" id="GO:0140359">
    <property type="term" value="F:ABC-type transporter activity"/>
    <property type="evidence" value="ECO:0007669"/>
    <property type="project" value="InterPro"/>
</dbReference>
<dbReference type="Gene3D" id="1.20.1560.10">
    <property type="entry name" value="ABC transporter type 1, transmembrane domain"/>
    <property type="match status" value="1"/>
</dbReference>
<dbReference type="InterPro" id="IPR011527">
    <property type="entry name" value="ABC1_TM_dom"/>
</dbReference>
<keyword evidence="11" id="KW-1185">Reference proteome</keyword>
<dbReference type="InterPro" id="IPR003593">
    <property type="entry name" value="AAA+_ATPase"/>
</dbReference>
<keyword evidence="6 7" id="KW-0472">Membrane</keyword>
<evidence type="ECO:0000259" key="8">
    <source>
        <dbReference type="PROSITE" id="PS50893"/>
    </source>
</evidence>
<dbReference type="EMBL" id="JACJVR010000127">
    <property type="protein sequence ID" value="MBB6695386.1"/>
    <property type="molecule type" value="Genomic_DNA"/>
</dbReference>
<reference evidence="10 11" key="1">
    <citation type="submission" date="2020-08" db="EMBL/GenBank/DDBJ databases">
        <title>Cohnella phylogeny.</title>
        <authorList>
            <person name="Dunlap C."/>
        </authorList>
    </citation>
    <scope>NUCLEOTIDE SEQUENCE [LARGE SCALE GENOMIC DNA]</scope>
    <source>
        <strain evidence="10 11">DSM 25239</strain>
    </source>
</reference>
<dbReference type="SUPFAM" id="SSF52540">
    <property type="entry name" value="P-loop containing nucleoside triphosphate hydrolases"/>
    <property type="match status" value="1"/>
</dbReference>
<evidence type="ECO:0000256" key="2">
    <source>
        <dbReference type="ARBA" id="ARBA00022692"/>
    </source>
</evidence>
<evidence type="ECO:0000256" key="3">
    <source>
        <dbReference type="ARBA" id="ARBA00022741"/>
    </source>
</evidence>
<evidence type="ECO:0000256" key="1">
    <source>
        <dbReference type="ARBA" id="ARBA00004651"/>
    </source>
</evidence>
<dbReference type="PROSITE" id="PS50929">
    <property type="entry name" value="ABC_TM1F"/>
    <property type="match status" value="1"/>
</dbReference>
<dbReference type="SMART" id="SM00382">
    <property type="entry name" value="AAA"/>
    <property type="match status" value="1"/>
</dbReference>
<comment type="caution">
    <text evidence="10">The sequence shown here is derived from an EMBL/GenBank/DDBJ whole genome shotgun (WGS) entry which is preliminary data.</text>
</comment>
<feature type="domain" description="ABC transmembrane type-1" evidence="9">
    <location>
        <begin position="41"/>
        <end position="322"/>
    </location>
</feature>
<keyword evidence="5 7" id="KW-1133">Transmembrane helix</keyword>
<dbReference type="InterPro" id="IPR003439">
    <property type="entry name" value="ABC_transporter-like_ATP-bd"/>
</dbReference>
<evidence type="ECO:0000256" key="7">
    <source>
        <dbReference type="SAM" id="Phobius"/>
    </source>
</evidence>
<accession>A0A841U465</accession>
<dbReference type="GO" id="GO:0005524">
    <property type="term" value="F:ATP binding"/>
    <property type="evidence" value="ECO:0007669"/>
    <property type="project" value="UniProtKB-KW"/>
</dbReference>
<dbReference type="AlphaFoldDB" id="A0A841U465"/>
<dbReference type="PROSITE" id="PS00211">
    <property type="entry name" value="ABC_TRANSPORTER_1"/>
    <property type="match status" value="1"/>
</dbReference>
<feature type="transmembrane region" description="Helical" evidence="7">
    <location>
        <begin position="163"/>
        <end position="191"/>
    </location>
</feature>
<gene>
    <name evidence="10" type="ORF">H7B90_28725</name>
</gene>
<dbReference type="PANTHER" id="PTHR24221">
    <property type="entry name" value="ATP-BINDING CASSETTE SUB-FAMILY B"/>
    <property type="match status" value="1"/>
</dbReference>
<feature type="domain" description="ABC transporter" evidence="8">
    <location>
        <begin position="356"/>
        <end position="596"/>
    </location>
</feature>
<dbReference type="InterPro" id="IPR017871">
    <property type="entry name" value="ABC_transporter-like_CS"/>
</dbReference>
<name>A0A841U465_9BACL</name>
<evidence type="ECO:0000259" key="9">
    <source>
        <dbReference type="PROSITE" id="PS50929"/>
    </source>
</evidence>